<sequence>MAAPLAPHAFDSKPYNHAGDPLDEVLAATQSRAAQWRKDGAEALKLELQRGVEELRRECAGLDDLHAQLLSAERMTEAIKKSKAEEFRQRDAMKRSTELLTQQAKAAQSTVDKLREAQCARQKELGREEEGLLQECREAEAQEAEIERLLSLYPQRLGFSISRAAPRTVRMSFTLLHKEDPSREFLLTLGLDEQKGYCVFECNPRVPQVEPLLEQLNRRAGVPSALPTFVLGMRQAFQQAASITGKSRPRP</sequence>
<evidence type="ECO:0000256" key="8">
    <source>
        <dbReference type="ARBA" id="ARBA00023328"/>
    </source>
</evidence>
<evidence type="ECO:0000256" key="6">
    <source>
        <dbReference type="ARBA" id="ARBA00023054"/>
    </source>
</evidence>
<comment type="function">
    <text evidence="9">Acts as a component of the essential kinetochore-associated NDC80 complex, which is required for chromosome segregation and spindle checkpoint activity.</text>
</comment>
<evidence type="ECO:0000256" key="1">
    <source>
        <dbReference type="ARBA" id="ARBA00004584"/>
    </source>
</evidence>
<comment type="similarity">
    <text evidence="2 9">Belongs to the SPC25 family.</text>
</comment>
<reference evidence="13" key="1">
    <citation type="submission" date="2021-01" db="EMBL/GenBank/DDBJ databases">
        <authorList>
            <person name="Corre E."/>
            <person name="Pelletier E."/>
            <person name="Niang G."/>
            <person name="Scheremetjew M."/>
            <person name="Finn R."/>
            <person name="Kale V."/>
            <person name="Holt S."/>
            <person name="Cochrane G."/>
            <person name="Meng A."/>
            <person name="Brown T."/>
            <person name="Cohen L."/>
        </authorList>
    </citation>
    <scope>NUCLEOTIDE SEQUENCE</scope>
    <source>
        <strain evidence="13">CCMP2222</strain>
    </source>
</reference>
<evidence type="ECO:0000256" key="9">
    <source>
        <dbReference type="RuleBase" id="RU367150"/>
    </source>
</evidence>
<feature type="region of interest" description="Disordered" evidence="11">
    <location>
        <begin position="1"/>
        <end position="21"/>
    </location>
</feature>
<dbReference type="EMBL" id="HBGQ01085057">
    <property type="protein sequence ID" value="CAD9516570.1"/>
    <property type="molecule type" value="Transcribed_RNA"/>
</dbReference>
<keyword evidence="7 9" id="KW-0131">Cell cycle</keyword>
<dbReference type="PANTHER" id="PTHR14281:SF0">
    <property type="entry name" value="KINETOCHORE PROTEIN SPC25"/>
    <property type="match status" value="1"/>
</dbReference>
<protein>
    <recommendedName>
        <fullName evidence="9">Kinetochore protein SPC25</fullName>
    </recommendedName>
</protein>
<keyword evidence="9" id="KW-0539">Nucleus</keyword>
<dbReference type="GO" id="GO:0007059">
    <property type="term" value="P:chromosome segregation"/>
    <property type="evidence" value="ECO:0007669"/>
    <property type="project" value="InterPro"/>
</dbReference>
<evidence type="ECO:0000256" key="2">
    <source>
        <dbReference type="ARBA" id="ARBA00006379"/>
    </source>
</evidence>
<dbReference type="InterPro" id="IPR013255">
    <property type="entry name" value="Spc25_C"/>
</dbReference>
<keyword evidence="3 9" id="KW-0158">Chromosome</keyword>
<dbReference type="InterPro" id="IPR045143">
    <property type="entry name" value="Spc25"/>
</dbReference>
<dbReference type="GO" id="GO:0051301">
    <property type="term" value="P:cell division"/>
    <property type="evidence" value="ECO:0007669"/>
    <property type="project" value="UniProtKB-UniRule"/>
</dbReference>
<accession>A0A7S2IDU5</accession>
<dbReference type="PANTHER" id="PTHR14281">
    <property type="entry name" value="KINETOCHORE PROTEIN SPC25-RELATED"/>
    <property type="match status" value="1"/>
</dbReference>
<dbReference type="CDD" id="cd23784">
    <property type="entry name" value="RWD_Spc25"/>
    <property type="match status" value="1"/>
</dbReference>
<keyword evidence="4 9" id="KW-0132">Cell division</keyword>
<dbReference type="Gene3D" id="3.30.457.50">
    <property type="entry name" value="Chromosome segregation protein Spc25"/>
    <property type="match status" value="1"/>
</dbReference>
<comment type="subcellular location">
    <subcellularLocation>
        <location evidence="1">Chromosome</location>
        <location evidence="1">Centromere</location>
    </subcellularLocation>
    <subcellularLocation>
        <location evidence="9">Nucleus</location>
    </subcellularLocation>
    <subcellularLocation>
        <location evidence="9">Chromosome</location>
        <location evidence="9">Centromere</location>
        <location evidence="9">Kinetochore</location>
    </subcellularLocation>
</comment>
<feature type="domain" description="Chromosome segregation protein Spc25 C-terminal" evidence="12">
    <location>
        <begin position="167"/>
        <end position="238"/>
    </location>
</feature>
<keyword evidence="5 9" id="KW-0498">Mitosis</keyword>
<dbReference type="GO" id="GO:0031262">
    <property type="term" value="C:Ndc80 complex"/>
    <property type="evidence" value="ECO:0007669"/>
    <property type="project" value="InterPro"/>
</dbReference>
<evidence type="ECO:0000256" key="3">
    <source>
        <dbReference type="ARBA" id="ARBA00022454"/>
    </source>
</evidence>
<feature type="coiled-coil region" evidence="10">
    <location>
        <begin position="97"/>
        <end position="149"/>
    </location>
</feature>
<evidence type="ECO:0000256" key="7">
    <source>
        <dbReference type="ARBA" id="ARBA00023306"/>
    </source>
</evidence>
<evidence type="ECO:0000256" key="5">
    <source>
        <dbReference type="ARBA" id="ARBA00022776"/>
    </source>
</evidence>
<keyword evidence="6 10" id="KW-0175">Coiled coil</keyword>
<dbReference type="Pfam" id="PF08234">
    <property type="entry name" value="Spindle_Spc25"/>
    <property type="match status" value="1"/>
</dbReference>
<name>A0A7S2IDU5_9DINO</name>
<evidence type="ECO:0000313" key="13">
    <source>
        <dbReference type="EMBL" id="CAD9516570.1"/>
    </source>
</evidence>
<comment type="subunit">
    <text evidence="9">Component of the NDC80 complex.</text>
</comment>
<evidence type="ECO:0000256" key="4">
    <source>
        <dbReference type="ARBA" id="ARBA00022618"/>
    </source>
</evidence>
<organism evidence="13">
    <name type="scientific">Alexandrium andersonii</name>
    <dbReference type="NCBI Taxonomy" id="327968"/>
    <lineage>
        <taxon>Eukaryota</taxon>
        <taxon>Sar</taxon>
        <taxon>Alveolata</taxon>
        <taxon>Dinophyceae</taxon>
        <taxon>Gonyaulacales</taxon>
        <taxon>Pyrocystaceae</taxon>
        <taxon>Alexandrium</taxon>
    </lineage>
</organism>
<evidence type="ECO:0000256" key="10">
    <source>
        <dbReference type="SAM" id="Coils"/>
    </source>
</evidence>
<dbReference type="AlphaFoldDB" id="A0A7S2IDU5"/>
<keyword evidence="9" id="KW-0995">Kinetochore</keyword>
<proteinExistence type="inferred from homology"/>
<gene>
    <name evidence="13" type="ORF">AAND1436_LOCUS40545</name>
</gene>
<evidence type="ECO:0000256" key="11">
    <source>
        <dbReference type="SAM" id="MobiDB-lite"/>
    </source>
</evidence>
<dbReference type="GO" id="GO:0005634">
    <property type="term" value="C:nucleus"/>
    <property type="evidence" value="ECO:0007669"/>
    <property type="project" value="UniProtKB-SubCell"/>
</dbReference>
<evidence type="ECO:0000259" key="12">
    <source>
        <dbReference type="Pfam" id="PF08234"/>
    </source>
</evidence>
<keyword evidence="8 9" id="KW-0137">Centromere</keyword>